<gene>
    <name evidence="1" type="ORF">C4D60_Mb01t10600</name>
</gene>
<evidence type="ECO:0000313" key="2">
    <source>
        <dbReference type="Proteomes" id="UP000317650"/>
    </source>
</evidence>
<name>A0A4S8JM46_MUSBA</name>
<dbReference type="AlphaFoldDB" id="A0A4S8JM46"/>
<organism evidence="1 2">
    <name type="scientific">Musa balbisiana</name>
    <name type="common">Banana</name>
    <dbReference type="NCBI Taxonomy" id="52838"/>
    <lineage>
        <taxon>Eukaryota</taxon>
        <taxon>Viridiplantae</taxon>
        <taxon>Streptophyta</taxon>
        <taxon>Embryophyta</taxon>
        <taxon>Tracheophyta</taxon>
        <taxon>Spermatophyta</taxon>
        <taxon>Magnoliopsida</taxon>
        <taxon>Liliopsida</taxon>
        <taxon>Zingiberales</taxon>
        <taxon>Musaceae</taxon>
        <taxon>Musa</taxon>
    </lineage>
</organism>
<accession>A0A4S8JM46</accession>
<keyword evidence="2" id="KW-1185">Reference proteome</keyword>
<dbReference type="Proteomes" id="UP000317650">
    <property type="component" value="Chromosome 1"/>
</dbReference>
<reference evidence="1 2" key="1">
    <citation type="journal article" date="2019" name="Nat. Plants">
        <title>Genome sequencing of Musa balbisiana reveals subgenome evolution and function divergence in polyploid bananas.</title>
        <authorList>
            <person name="Yao X."/>
        </authorList>
    </citation>
    <scope>NUCLEOTIDE SEQUENCE [LARGE SCALE GENOMIC DNA]</scope>
    <source>
        <strain evidence="2">cv. DH-PKW</strain>
        <tissue evidence="1">Leaves</tissue>
    </source>
</reference>
<protein>
    <submittedName>
        <fullName evidence="1">Uncharacterized protein</fullName>
    </submittedName>
</protein>
<proteinExistence type="predicted"/>
<sequence length="231" mass="26110">MELLGAEEEAPQGAGPPGELAAFLQPRSVSTGLGLSLDDRRVTSSSGEWTLIILPTIDEDIDRELRRIDADIDWFIKYKRYKTLGAEVGTNDQDIRLQDHKNMEVCGTTMKPGVTSRMQKNLCVISVMWNQSLDVHLWALPAPMHCQFTQIKLKGCDQPTAYGFCQKDYLSKLKEKSNIIQLILTMRVVVTVKSQGNYLYRIGIVQILVHQTICTGFTETFMCNEQRPLDI</sequence>
<dbReference type="STRING" id="52838.A0A4S8JM46"/>
<evidence type="ECO:0000313" key="1">
    <source>
        <dbReference type="EMBL" id="THU62955.1"/>
    </source>
</evidence>
<dbReference type="EMBL" id="PYDT01000004">
    <property type="protein sequence ID" value="THU62955.1"/>
    <property type="molecule type" value="Genomic_DNA"/>
</dbReference>
<comment type="caution">
    <text evidence="1">The sequence shown here is derived from an EMBL/GenBank/DDBJ whole genome shotgun (WGS) entry which is preliminary data.</text>
</comment>